<evidence type="ECO:0000313" key="2">
    <source>
        <dbReference type="EMBL" id="TBN52180.1"/>
    </source>
</evidence>
<evidence type="ECO:0000313" key="3">
    <source>
        <dbReference type="Proteomes" id="UP000198409"/>
    </source>
</evidence>
<name>A0A238VJG4_9RHOB</name>
<organism evidence="1 3">
    <name type="scientific">Paracoccus sediminis</name>
    <dbReference type="NCBI Taxonomy" id="1214787"/>
    <lineage>
        <taxon>Bacteria</taxon>
        <taxon>Pseudomonadati</taxon>
        <taxon>Pseudomonadota</taxon>
        <taxon>Alphaproteobacteria</taxon>
        <taxon>Rhodobacterales</taxon>
        <taxon>Paracoccaceae</taxon>
        <taxon>Paracoccus</taxon>
    </lineage>
</organism>
<dbReference type="EMBL" id="FZNM01000002">
    <property type="protein sequence ID" value="SNR34321.1"/>
    <property type="molecule type" value="Genomic_DNA"/>
</dbReference>
<dbReference type="RefSeq" id="WP_089386991.1">
    <property type="nucleotide sequence ID" value="NZ_FZNM01000002.1"/>
</dbReference>
<dbReference type="Proteomes" id="UP000292859">
    <property type="component" value="Unassembled WGS sequence"/>
</dbReference>
<keyword evidence="1" id="KW-0966">Cell projection</keyword>
<dbReference type="Pfam" id="PF07309">
    <property type="entry name" value="FlaF"/>
    <property type="match status" value="1"/>
</dbReference>
<accession>A0A238VJG4</accession>
<keyword evidence="1" id="KW-0969">Cilium</keyword>
<evidence type="ECO:0000313" key="1">
    <source>
        <dbReference type="EMBL" id="SNR34321.1"/>
    </source>
</evidence>
<dbReference type="EMBL" id="SIRL01000002">
    <property type="protein sequence ID" value="TBN52180.1"/>
    <property type="molecule type" value="Genomic_DNA"/>
</dbReference>
<dbReference type="GO" id="GO:0044781">
    <property type="term" value="P:bacterial-type flagellum organization"/>
    <property type="evidence" value="ECO:0007669"/>
    <property type="project" value="InterPro"/>
</dbReference>
<reference evidence="1" key="2">
    <citation type="submission" date="2017-06" db="EMBL/GenBank/DDBJ databases">
        <authorList>
            <person name="Kim H.J."/>
            <person name="Triplett B.A."/>
        </authorList>
    </citation>
    <scope>NUCLEOTIDE SEQUENCE [LARGE SCALE GENOMIC DNA]</scope>
    <source>
        <strain evidence="1">DSM 26170</strain>
    </source>
</reference>
<dbReference type="NCBIfam" id="NF009435">
    <property type="entry name" value="PRK12794.1"/>
    <property type="match status" value="1"/>
</dbReference>
<protein>
    <submittedName>
        <fullName evidence="2">Flagellar biosynthesis regulatory protein FlaF</fullName>
    </submittedName>
    <submittedName>
        <fullName evidence="1">Flagellar protein FlaF</fullName>
    </submittedName>
</protein>
<dbReference type="AlphaFoldDB" id="A0A238VJG4"/>
<reference evidence="2 4" key="3">
    <citation type="submission" date="2019-02" db="EMBL/GenBank/DDBJ databases">
        <authorList>
            <person name="Zhang G."/>
        </authorList>
    </citation>
    <scope>NUCLEOTIDE SEQUENCE [LARGE SCALE GENOMIC DNA]</scope>
    <source>
        <strain evidence="2 4">CMB17</strain>
    </source>
</reference>
<keyword evidence="4" id="KW-1185">Reference proteome</keyword>
<keyword evidence="1" id="KW-0282">Flagellum</keyword>
<dbReference type="OrthoDB" id="9808944at2"/>
<reference evidence="3" key="1">
    <citation type="submission" date="2017-06" db="EMBL/GenBank/DDBJ databases">
        <authorList>
            <person name="Varghese N."/>
            <person name="Submissions S."/>
        </authorList>
    </citation>
    <scope>NUCLEOTIDE SEQUENCE [LARGE SCALE GENOMIC DNA]</scope>
    <source>
        <strain evidence="3">DSM 26170</strain>
    </source>
</reference>
<dbReference type="InterPro" id="IPR010845">
    <property type="entry name" value="FlaF"/>
</dbReference>
<dbReference type="Proteomes" id="UP000198409">
    <property type="component" value="Unassembled WGS sequence"/>
</dbReference>
<evidence type="ECO:0000313" key="4">
    <source>
        <dbReference type="Proteomes" id="UP000292859"/>
    </source>
</evidence>
<gene>
    <name evidence="2" type="primary">flaF</name>
    <name evidence="2" type="ORF">EYF88_04630</name>
    <name evidence="1" type="ORF">SAMN06265378_102303</name>
</gene>
<proteinExistence type="predicted"/>
<sequence length="121" mass="13029">MNAVPSFAGNGYGSNVVRTSRDAEYEAFSRVTRMLRQAAQDEHGPDLIAAAHKNNQLWTILAADLAGSENGLPDALRAQLLSLASFSLRHGHLAMAGKAKVDPLIDINMAMMRGLRQEIAA</sequence>